<organism evidence="1 2">
    <name type="scientific">Clarias magur</name>
    <name type="common">Asian catfish</name>
    <name type="synonym">Macropteronotus magur</name>
    <dbReference type="NCBI Taxonomy" id="1594786"/>
    <lineage>
        <taxon>Eukaryota</taxon>
        <taxon>Metazoa</taxon>
        <taxon>Chordata</taxon>
        <taxon>Craniata</taxon>
        <taxon>Vertebrata</taxon>
        <taxon>Euteleostomi</taxon>
        <taxon>Actinopterygii</taxon>
        <taxon>Neopterygii</taxon>
        <taxon>Teleostei</taxon>
        <taxon>Ostariophysi</taxon>
        <taxon>Siluriformes</taxon>
        <taxon>Clariidae</taxon>
        <taxon>Clarias</taxon>
    </lineage>
</organism>
<protein>
    <submittedName>
        <fullName evidence="1">Protein GIGANTEA</fullName>
    </submittedName>
</protein>
<evidence type="ECO:0000313" key="1">
    <source>
        <dbReference type="EMBL" id="KAF5909019.1"/>
    </source>
</evidence>
<keyword evidence="2" id="KW-1185">Reference proteome</keyword>
<reference evidence="1" key="1">
    <citation type="submission" date="2020-07" db="EMBL/GenBank/DDBJ databases">
        <title>Clarias magur genome sequencing, assembly and annotation.</title>
        <authorList>
            <person name="Kushwaha B."/>
            <person name="Kumar R."/>
            <person name="Das P."/>
            <person name="Joshi C.G."/>
            <person name="Kumar D."/>
            <person name="Nagpure N.S."/>
            <person name="Pandey M."/>
            <person name="Agarwal S."/>
            <person name="Srivastava S."/>
            <person name="Singh M."/>
            <person name="Sahoo L."/>
            <person name="Jayasankar P."/>
            <person name="Meher P.K."/>
            <person name="Koringa P.G."/>
            <person name="Iquebal M.A."/>
            <person name="Das S.P."/>
            <person name="Bit A."/>
            <person name="Patnaik S."/>
            <person name="Patel N."/>
            <person name="Shah T.M."/>
            <person name="Hinsu A."/>
            <person name="Jena J.K."/>
        </authorList>
    </citation>
    <scope>NUCLEOTIDE SEQUENCE</scope>
    <source>
        <strain evidence="1">CIFAMagur01</strain>
        <tissue evidence="1">Testis</tissue>
    </source>
</reference>
<evidence type="ECO:0000313" key="2">
    <source>
        <dbReference type="Proteomes" id="UP000727407"/>
    </source>
</evidence>
<feature type="non-terminal residue" evidence="1">
    <location>
        <position position="1"/>
    </location>
</feature>
<name>A0A8J4UAI6_CLAMG</name>
<gene>
    <name evidence="1" type="primary">gi</name>
    <name evidence="1" type="ORF">DAT39_001179</name>
</gene>
<proteinExistence type="predicted"/>
<accession>A0A8J4UAI6</accession>
<dbReference type="Proteomes" id="UP000727407">
    <property type="component" value="Unassembled WGS sequence"/>
</dbReference>
<sequence>RKPKSPDPPRTCNSIYTEMGIDPGPWRCKATGVRMFTLSGCTANYKTVSEVHSYKDKQWSVCQAWDQAKSLLPLSSPNKWPGGTTEWNYSK</sequence>
<dbReference type="EMBL" id="QNUK01000008">
    <property type="protein sequence ID" value="KAF5909019.1"/>
    <property type="molecule type" value="Genomic_DNA"/>
</dbReference>
<comment type="caution">
    <text evidence="1">The sequence shown here is derived from an EMBL/GenBank/DDBJ whole genome shotgun (WGS) entry which is preliminary data.</text>
</comment>
<feature type="non-terminal residue" evidence="1">
    <location>
        <position position="91"/>
    </location>
</feature>
<dbReference type="AlphaFoldDB" id="A0A8J4UAI6"/>